<dbReference type="EMBL" id="WNME01000018">
    <property type="protein sequence ID" value="MUB65756.1"/>
    <property type="molecule type" value="Genomic_DNA"/>
</dbReference>
<dbReference type="PANTHER" id="PTHR34220:SF9">
    <property type="entry name" value="SIGNAL TRANSDUCTION HISTIDINE KINASE INTERNAL REGION DOMAIN-CONTAINING PROTEIN"/>
    <property type="match status" value="1"/>
</dbReference>
<dbReference type="InterPro" id="IPR050640">
    <property type="entry name" value="Bact_2-comp_sensor_kinase"/>
</dbReference>
<dbReference type="GO" id="GO:0000155">
    <property type="term" value="F:phosphorelay sensor kinase activity"/>
    <property type="evidence" value="ECO:0007669"/>
    <property type="project" value="InterPro"/>
</dbReference>
<keyword evidence="3" id="KW-0808">Transferase</keyword>
<dbReference type="Proteomes" id="UP000434223">
    <property type="component" value="Unassembled WGS sequence"/>
</dbReference>
<reference evidence="8 9" key="1">
    <citation type="submission" date="2019-09" db="EMBL/GenBank/DDBJ databases">
        <title>Draft genome sequencing of Hungatella hathewayi 123Y-2.</title>
        <authorList>
            <person name="Lv Q."/>
            <person name="Li S."/>
        </authorList>
    </citation>
    <scope>NUCLEOTIDE SEQUENCE [LARGE SCALE GENOMIC DNA]</scope>
    <source>
        <strain evidence="8 9">123Y-2</strain>
    </source>
</reference>
<dbReference type="InterPro" id="IPR003660">
    <property type="entry name" value="HAMP_dom"/>
</dbReference>
<evidence type="ECO:0000256" key="3">
    <source>
        <dbReference type="ARBA" id="ARBA00022679"/>
    </source>
</evidence>
<evidence type="ECO:0000259" key="7">
    <source>
        <dbReference type="PROSITE" id="PS50885"/>
    </source>
</evidence>
<evidence type="ECO:0000313" key="9">
    <source>
        <dbReference type="Proteomes" id="UP000434223"/>
    </source>
</evidence>
<dbReference type="InterPro" id="IPR036890">
    <property type="entry name" value="HATPase_C_sf"/>
</dbReference>
<dbReference type="PROSITE" id="PS50885">
    <property type="entry name" value="HAMP"/>
    <property type="match status" value="1"/>
</dbReference>
<evidence type="ECO:0000256" key="1">
    <source>
        <dbReference type="ARBA" id="ARBA00004370"/>
    </source>
</evidence>
<accession>A0AAW9WLT6</accession>
<keyword evidence="2" id="KW-0597">Phosphoprotein</keyword>
<keyword evidence="5" id="KW-0175">Coiled coil</keyword>
<protein>
    <submittedName>
        <fullName evidence="8">HAMP domain-containing protein</fullName>
    </submittedName>
</protein>
<feature type="transmembrane region" description="Helical" evidence="6">
    <location>
        <begin position="27"/>
        <end position="50"/>
    </location>
</feature>
<dbReference type="InterPro" id="IPR003594">
    <property type="entry name" value="HATPase_dom"/>
</dbReference>
<dbReference type="Pfam" id="PF00672">
    <property type="entry name" value="HAMP"/>
    <property type="match status" value="1"/>
</dbReference>
<evidence type="ECO:0000313" key="8">
    <source>
        <dbReference type="EMBL" id="MUB65756.1"/>
    </source>
</evidence>
<evidence type="ECO:0000256" key="5">
    <source>
        <dbReference type="SAM" id="Coils"/>
    </source>
</evidence>
<organism evidence="8 9">
    <name type="scientific">Hungatella hathewayi</name>
    <dbReference type="NCBI Taxonomy" id="154046"/>
    <lineage>
        <taxon>Bacteria</taxon>
        <taxon>Bacillati</taxon>
        <taxon>Bacillota</taxon>
        <taxon>Clostridia</taxon>
        <taxon>Lachnospirales</taxon>
        <taxon>Lachnospiraceae</taxon>
        <taxon>Hungatella</taxon>
    </lineage>
</organism>
<dbReference type="AlphaFoldDB" id="A0AAW9WLT6"/>
<dbReference type="Pfam" id="PF06580">
    <property type="entry name" value="His_kinase"/>
    <property type="match status" value="1"/>
</dbReference>
<dbReference type="CDD" id="cd06225">
    <property type="entry name" value="HAMP"/>
    <property type="match status" value="1"/>
</dbReference>
<dbReference type="InterPro" id="IPR010559">
    <property type="entry name" value="Sig_transdc_His_kin_internal"/>
</dbReference>
<keyword evidence="4" id="KW-0418">Kinase</keyword>
<gene>
    <name evidence="8" type="ORF">GNE07_22285</name>
</gene>
<keyword evidence="6" id="KW-0812">Transmembrane</keyword>
<comment type="caution">
    <text evidence="8">The sequence shown here is derived from an EMBL/GenBank/DDBJ whole genome shotgun (WGS) entry which is preliminary data.</text>
</comment>
<dbReference type="Gene3D" id="6.10.340.10">
    <property type="match status" value="1"/>
</dbReference>
<name>A0AAW9WLT6_9FIRM</name>
<sequence>MIIPYILQKGHEIMKQLPHFNSIRKKVIFLDLIFVFPLFVLFCILMSYVFEDSNYKLNNSKLSLLEEKCSNIANRNTEIIKISVGMYLDQNINRLISKKNKLTGYEYISAQDSIQSKMLELTELFPDRQYQVMLLCENGMNFFQSSLNFTQDMITLKMLDQESWYQEAMEKDDSVYFLPKYRSPALQKLFREDTLFAVQKMRNLNSGRNVGIMIVAISRDIWGNVILSDEDSDVNTMVIDQYRKIIFSSDPQMYGYEVENNSYYDQIANYSKGFFLGNVKKQYCHIRFASIEGVGWKLISYEPYQHGWSSFYVILFLVLGAAMFSVLVIIVFYNCSFISRRMEKLNKNILEVSNGDLKTRIQEDYEVEFHEICHNFNYMLDHIENLMKQLEKEEEEKHALEIQTLQAQINPHFFHNTLVTIRFMIQMEEYNEADRALLAFSKLLRKSFVNSQKIIPIREELAMVEDYLELMKLRYRDKFQWKILAAEDVMELGILKNVIQPLVENSISHGFNMKDDMGHIVICAYRIKESVIIEVEDDGVGVDLEKINNSIHNQQTVKARDQLNGIGLSNIQMRILRNFGSQYGLSVEVNSSGGVTFRMNIPVIQMEGVNS</sequence>
<dbReference type="Pfam" id="PF02518">
    <property type="entry name" value="HATPase_c"/>
    <property type="match status" value="1"/>
</dbReference>
<feature type="domain" description="HAMP" evidence="7">
    <location>
        <begin position="336"/>
        <end position="388"/>
    </location>
</feature>
<evidence type="ECO:0000256" key="4">
    <source>
        <dbReference type="ARBA" id="ARBA00022777"/>
    </source>
</evidence>
<comment type="subcellular location">
    <subcellularLocation>
        <location evidence="1">Membrane</location>
    </subcellularLocation>
</comment>
<dbReference type="PANTHER" id="PTHR34220">
    <property type="entry name" value="SENSOR HISTIDINE KINASE YPDA"/>
    <property type="match status" value="1"/>
</dbReference>
<evidence type="ECO:0000256" key="6">
    <source>
        <dbReference type="SAM" id="Phobius"/>
    </source>
</evidence>
<evidence type="ECO:0000256" key="2">
    <source>
        <dbReference type="ARBA" id="ARBA00022553"/>
    </source>
</evidence>
<keyword evidence="6" id="KW-0472">Membrane</keyword>
<dbReference type="SMART" id="SM00387">
    <property type="entry name" value="HATPase_c"/>
    <property type="match status" value="1"/>
</dbReference>
<feature type="transmembrane region" description="Helical" evidence="6">
    <location>
        <begin position="311"/>
        <end position="335"/>
    </location>
</feature>
<keyword evidence="6" id="KW-1133">Transmembrane helix</keyword>
<dbReference type="Gene3D" id="3.30.565.10">
    <property type="entry name" value="Histidine kinase-like ATPase, C-terminal domain"/>
    <property type="match status" value="1"/>
</dbReference>
<proteinExistence type="predicted"/>
<dbReference type="SMART" id="SM00304">
    <property type="entry name" value="HAMP"/>
    <property type="match status" value="1"/>
</dbReference>
<dbReference type="GO" id="GO:0016020">
    <property type="term" value="C:membrane"/>
    <property type="evidence" value="ECO:0007669"/>
    <property type="project" value="UniProtKB-SubCell"/>
</dbReference>
<dbReference type="SUPFAM" id="SSF55874">
    <property type="entry name" value="ATPase domain of HSP90 chaperone/DNA topoisomerase II/histidine kinase"/>
    <property type="match status" value="1"/>
</dbReference>
<feature type="coiled-coil region" evidence="5">
    <location>
        <begin position="376"/>
        <end position="410"/>
    </location>
</feature>